<keyword evidence="5" id="KW-0645">Protease</keyword>
<dbReference type="PANTHER" id="PTHR36844">
    <property type="entry name" value="PROTEASE PRSW"/>
    <property type="match status" value="1"/>
</dbReference>
<dbReference type="GO" id="GO:0008237">
    <property type="term" value="F:metallopeptidase activity"/>
    <property type="evidence" value="ECO:0007669"/>
    <property type="project" value="UniProtKB-KW"/>
</dbReference>
<proteinExistence type="inferred from homology"/>
<comment type="caution">
    <text evidence="11">The sequence shown here is derived from an EMBL/GenBank/DDBJ whole genome shotgun (WGS) entry which is preliminary data.</text>
</comment>
<keyword evidence="12" id="KW-1185">Reference proteome</keyword>
<name>A0A6N7IXN8_9FIRM</name>
<dbReference type="AlphaFoldDB" id="A0A6N7IXN8"/>
<organism evidence="11 12">
    <name type="scientific">Candidatus Weimeria bifida</name>
    <dbReference type="NCBI Taxonomy" id="2599074"/>
    <lineage>
        <taxon>Bacteria</taxon>
        <taxon>Bacillati</taxon>
        <taxon>Bacillota</taxon>
        <taxon>Clostridia</taxon>
        <taxon>Lachnospirales</taxon>
        <taxon>Lachnospiraceae</taxon>
        <taxon>Candidatus Weimeria</taxon>
    </lineage>
</organism>
<evidence type="ECO:0000256" key="10">
    <source>
        <dbReference type="SAM" id="Phobius"/>
    </source>
</evidence>
<evidence type="ECO:0000256" key="4">
    <source>
        <dbReference type="ARBA" id="ARBA00022475"/>
    </source>
</evidence>
<reference evidence="11" key="1">
    <citation type="journal article" date="2020" name="Appl. Environ. Microbiol.">
        <title>Medium-Chain Fatty Acid Synthesis by 'Candidatus Weimeria bifida' gen. nov., sp. nov., and 'Candidatus Pseudoramibacter fermentans' sp. nov.</title>
        <authorList>
            <person name="Scarborough M.J."/>
            <person name="Myers K.S."/>
            <person name="Donohue T.J."/>
            <person name="Noguera D.R."/>
        </authorList>
    </citation>
    <scope>NUCLEOTIDE SEQUENCE</scope>
    <source>
        <strain evidence="11">LCO1.1</strain>
    </source>
</reference>
<dbReference type="InterPro" id="IPR023596">
    <property type="entry name" value="Peptidase_PrsW_arch/bac"/>
</dbReference>
<evidence type="ECO:0000256" key="8">
    <source>
        <dbReference type="ARBA" id="ARBA00022989"/>
    </source>
</evidence>
<dbReference type="EMBL" id="VOGC01000002">
    <property type="protein sequence ID" value="MQN00532.1"/>
    <property type="molecule type" value="Genomic_DNA"/>
</dbReference>
<feature type="transmembrane region" description="Helical" evidence="10">
    <location>
        <begin position="12"/>
        <end position="30"/>
    </location>
</feature>
<evidence type="ECO:0000256" key="7">
    <source>
        <dbReference type="ARBA" id="ARBA00022801"/>
    </source>
</evidence>
<dbReference type="PIRSF" id="PIRSF016933">
    <property type="entry name" value="PrsW"/>
    <property type="match status" value="1"/>
</dbReference>
<keyword evidence="4" id="KW-1003">Cell membrane</keyword>
<evidence type="ECO:0000256" key="3">
    <source>
        <dbReference type="ARBA" id="ARBA00018997"/>
    </source>
</evidence>
<evidence type="ECO:0000256" key="1">
    <source>
        <dbReference type="ARBA" id="ARBA00004651"/>
    </source>
</evidence>
<dbReference type="Pfam" id="PF13367">
    <property type="entry name" value="PrsW-protease"/>
    <property type="match status" value="1"/>
</dbReference>
<keyword evidence="9 10" id="KW-0472">Membrane</keyword>
<keyword evidence="8 10" id="KW-1133">Transmembrane helix</keyword>
<evidence type="ECO:0000256" key="2">
    <source>
        <dbReference type="ARBA" id="ARBA00009165"/>
    </source>
</evidence>
<feature type="transmembrane region" description="Helical" evidence="10">
    <location>
        <begin position="72"/>
        <end position="92"/>
    </location>
</feature>
<feature type="transmembrane region" description="Helical" evidence="10">
    <location>
        <begin position="151"/>
        <end position="170"/>
    </location>
</feature>
<evidence type="ECO:0000313" key="11">
    <source>
        <dbReference type="EMBL" id="MQN00532.1"/>
    </source>
</evidence>
<evidence type="ECO:0000256" key="5">
    <source>
        <dbReference type="ARBA" id="ARBA00022670"/>
    </source>
</evidence>
<evidence type="ECO:0000313" key="12">
    <source>
        <dbReference type="Proteomes" id="UP000460257"/>
    </source>
</evidence>
<sequence>MFIMTAFDTILWVYFIAALAPAIYLMSYIYRQDTIESESPALLLRCVGRGVLAALVSMILEMAGESLLKLSPVRQDTLLGVMILNFVVVGAVEEGTKYFLMGKLTWRNPEFNCRFDGIVYSAFTSLGFAAFENVEYVFRYGLSVAIPRAFLSIPGHLGFSVIFGCFYGRARLAANEGRNGKMAFELAFGYILAVFLHGTYDTCATIQSSTSTAVFVAVVVVLYIIVFRLVKHESRTDRYID</sequence>
<feature type="transmembrane region" description="Helical" evidence="10">
    <location>
        <begin position="113"/>
        <end position="131"/>
    </location>
</feature>
<comment type="subcellular location">
    <subcellularLocation>
        <location evidence="1">Cell membrane</location>
        <topology evidence="1">Multi-pass membrane protein</topology>
    </subcellularLocation>
</comment>
<evidence type="ECO:0000256" key="9">
    <source>
        <dbReference type="ARBA" id="ARBA00023136"/>
    </source>
</evidence>
<keyword evidence="7" id="KW-0378">Hydrolase</keyword>
<feature type="transmembrane region" description="Helical" evidence="10">
    <location>
        <begin position="42"/>
        <end position="60"/>
    </location>
</feature>
<protein>
    <recommendedName>
        <fullName evidence="3">Protease PrsW</fullName>
    </recommendedName>
</protein>
<accession>A0A6N7IXN8</accession>
<dbReference type="GO" id="GO:0005886">
    <property type="term" value="C:plasma membrane"/>
    <property type="evidence" value="ECO:0007669"/>
    <property type="project" value="UniProtKB-SubCell"/>
</dbReference>
<dbReference type="PANTHER" id="PTHR36844:SF1">
    <property type="entry name" value="PROTEASE PRSW"/>
    <property type="match status" value="1"/>
</dbReference>
<dbReference type="GO" id="GO:0006508">
    <property type="term" value="P:proteolysis"/>
    <property type="evidence" value="ECO:0007669"/>
    <property type="project" value="UniProtKB-KW"/>
</dbReference>
<comment type="similarity">
    <text evidence="2">Belongs to the protease PrsW family.</text>
</comment>
<gene>
    <name evidence="11" type="ORF">FRC54_00800</name>
</gene>
<keyword evidence="11" id="KW-0482">Metalloprotease</keyword>
<feature type="transmembrane region" description="Helical" evidence="10">
    <location>
        <begin position="212"/>
        <end position="230"/>
    </location>
</feature>
<evidence type="ECO:0000256" key="6">
    <source>
        <dbReference type="ARBA" id="ARBA00022692"/>
    </source>
</evidence>
<feature type="transmembrane region" description="Helical" evidence="10">
    <location>
        <begin position="182"/>
        <end position="200"/>
    </location>
</feature>
<dbReference type="Proteomes" id="UP000460257">
    <property type="component" value="Unassembled WGS sequence"/>
</dbReference>
<keyword evidence="6 10" id="KW-0812">Transmembrane</keyword>
<dbReference type="InterPro" id="IPR026898">
    <property type="entry name" value="PrsW"/>
</dbReference>